<dbReference type="EMBL" id="LOED01000049">
    <property type="protein sequence ID" value="KXG74424.1"/>
    <property type="molecule type" value="Genomic_DNA"/>
</dbReference>
<evidence type="ECO:0000256" key="5">
    <source>
        <dbReference type="ARBA" id="ARBA00023136"/>
    </source>
</evidence>
<keyword evidence="2" id="KW-0813">Transport</keyword>
<dbReference type="AlphaFoldDB" id="A0A140L1J9"/>
<evidence type="ECO:0000256" key="3">
    <source>
        <dbReference type="ARBA" id="ARBA00022692"/>
    </source>
</evidence>
<dbReference type="InterPro" id="IPR036259">
    <property type="entry name" value="MFS_trans_sf"/>
</dbReference>
<feature type="transmembrane region" description="Helical" evidence="6">
    <location>
        <begin position="172"/>
        <end position="196"/>
    </location>
</feature>
<evidence type="ECO:0000256" key="2">
    <source>
        <dbReference type="ARBA" id="ARBA00022448"/>
    </source>
</evidence>
<gene>
    <name evidence="8" type="ORF">AN618_23080</name>
</gene>
<evidence type="ECO:0000259" key="7">
    <source>
        <dbReference type="PROSITE" id="PS50850"/>
    </source>
</evidence>
<dbReference type="Pfam" id="PF07690">
    <property type="entry name" value="MFS_1"/>
    <property type="match status" value="1"/>
</dbReference>
<dbReference type="STRING" id="520764.AN618_23080"/>
<protein>
    <recommendedName>
        <fullName evidence="7">Major facilitator superfamily (MFS) profile domain-containing protein</fullName>
    </recommendedName>
</protein>
<reference evidence="8 9" key="1">
    <citation type="submission" date="2015-12" db="EMBL/GenBank/DDBJ databases">
        <title>Draft genome sequnece of Fervidicola ferrireducens strain Y170.</title>
        <authorList>
            <person name="Patel B.K."/>
        </authorList>
    </citation>
    <scope>NUCLEOTIDE SEQUENCE [LARGE SCALE GENOMIC DNA]</scope>
    <source>
        <strain evidence="8 9">Y170</strain>
    </source>
</reference>
<sequence length="233" mass="24255">MSLLTAHGFRPVFAAALTFAVSGLFFGSTLKLEEEALSGLGGTRPAFFEKRAVGIAFLMFFLAFTYSGIISYIALCGEERGIANMSPFFLAYALGIVMARLSVGKYYDVKGPHYIIVGSFVLLILSNGVLAVSSSVLPFSLGGAVFGVGYGALQPTLLAMAVKDIEPERRGAVNGTVMGAFDIGVGAGAVILGMVASYSGYSAVYIVSAAAPLIGLLVYFAGKSTKIQRGNSP</sequence>
<feature type="transmembrane region" description="Helical" evidence="6">
    <location>
        <begin position="139"/>
        <end position="160"/>
    </location>
</feature>
<proteinExistence type="predicted"/>
<keyword evidence="5 6" id="KW-0472">Membrane</keyword>
<feature type="transmembrane region" description="Helical" evidence="6">
    <location>
        <begin position="113"/>
        <end position="133"/>
    </location>
</feature>
<comment type="subcellular location">
    <subcellularLocation>
        <location evidence="1">Cell membrane</location>
        <topology evidence="1">Multi-pass membrane protein</topology>
    </subcellularLocation>
</comment>
<dbReference type="Gene3D" id="1.20.1250.20">
    <property type="entry name" value="MFS general substrate transporter like domains"/>
    <property type="match status" value="1"/>
</dbReference>
<feature type="transmembrane region" description="Helical" evidence="6">
    <location>
        <begin position="202"/>
        <end position="222"/>
    </location>
</feature>
<keyword evidence="9" id="KW-1185">Reference proteome</keyword>
<dbReference type="PANTHER" id="PTHR23531:SF2">
    <property type="entry name" value="PERMEASE"/>
    <property type="match status" value="1"/>
</dbReference>
<dbReference type="InterPro" id="IPR052714">
    <property type="entry name" value="MFS_Exporter"/>
</dbReference>
<dbReference type="GO" id="GO:0022857">
    <property type="term" value="F:transmembrane transporter activity"/>
    <property type="evidence" value="ECO:0007669"/>
    <property type="project" value="InterPro"/>
</dbReference>
<accession>A0A140L1J9</accession>
<evidence type="ECO:0000256" key="4">
    <source>
        <dbReference type="ARBA" id="ARBA00022989"/>
    </source>
</evidence>
<evidence type="ECO:0000256" key="1">
    <source>
        <dbReference type="ARBA" id="ARBA00004651"/>
    </source>
</evidence>
<dbReference type="InParanoid" id="A0A140L1J9"/>
<dbReference type="SUPFAM" id="SSF103473">
    <property type="entry name" value="MFS general substrate transporter"/>
    <property type="match status" value="1"/>
</dbReference>
<organism evidence="8 9">
    <name type="scientific">Fervidicola ferrireducens</name>
    <dbReference type="NCBI Taxonomy" id="520764"/>
    <lineage>
        <taxon>Bacteria</taxon>
        <taxon>Bacillati</taxon>
        <taxon>Bacillota</taxon>
        <taxon>Clostridia</taxon>
        <taxon>Thermosediminibacterales</taxon>
        <taxon>Thermosediminibacteraceae</taxon>
        <taxon>Fervidicola</taxon>
    </lineage>
</organism>
<dbReference type="PANTHER" id="PTHR23531">
    <property type="entry name" value="QUINOLENE RESISTANCE PROTEIN NORA"/>
    <property type="match status" value="1"/>
</dbReference>
<evidence type="ECO:0000313" key="9">
    <source>
        <dbReference type="Proteomes" id="UP000070427"/>
    </source>
</evidence>
<dbReference type="RefSeq" id="WP_066355285.1">
    <property type="nucleotide sequence ID" value="NZ_LOED01000049.1"/>
</dbReference>
<dbReference type="InterPro" id="IPR020846">
    <property type="entry name" value="MFS_dom"/>
</dbReference>
<dbReference type="GO" id="GO:0005886">
    <property type="term" value="C:plasma membrane"/>
    <property type="evidence" value="ECO:0007669"/>
    <property type="project" value="UniProtKB-SubCell"/>
</dbReference>
<evidence type="ECO:0000313" key="8">
    <source>
        <dbReference type="EMBL" id="KXG74424.1"/>
    </source>
</evidence>
<evidence type="ECO:0000256" key="6">
    <source>
        <dbReference type="SAM" id="Phobius"/>
    </source>
</evidence>
<dbReference type="InterPro" id="IPR011701">
    <property type="entry name" value="MFS"/>
</dbReference>
<feature type="transmembrane region" description="Helical" evidence="6">
    <location>
        <begin position="12"/>
        <end position="32"/>
    </location>
</feature>
<feature type="transmembrane region" description="Helical" evidence="6">
    <location>
        <begin position="81"/>
        <end position="101"/>
    </location>
</feature>
<name>A0A140L1J9_9FIRM</name>
<feature type="domain" description="Major facilitator superfamily (MFS) profile" evidence="7">
    <location>
        <begin position="15"/>
        <end position="233"/>
    </location>
</feature>
<keyword evidence="3 6" id="KW-0812">Transmembrane</keyword>
<keyword evidence="4 6" id="KW-1133">Transmembrane helix</keyword>
<dbReference type="PROSITE" id="PS50850">
    <property type="entry name" value="MFS"/>
    <property type="match status" value="1"/>
</dbReference>
<dbReference type="Proteomes" id="UP000070427">
    <property type="component" value="Unassembled WGS sequence"/>
</dbReference>
<comment type="caution">
    <text evidence="8">The sequence shown here is derived from an EMBL/GenBank/DDBJ whole genome shotgun (WGS) entry which is preliminary data.</text>
</comment>
<feature type="transmembrane region" description="Helical" evidence="6">
    <location>
        <begin position="53"/>
        <end position="75"/>
    </location>
</feature>